<organism evidence="2">
    <name type="scientific">uncultured Thermomicrobiales bacterium</name>
    <dbReference type="NCBI Taxonomy" id="1645740"/>
    <lineage>
        <taxon>Bacteria</taxon>
        <taxon>Pseudomonadati</taxon>
        <taxon>Thermomicrobiota</taxon>
        <taxon>Thermomicrobia</taxon>
        <taxon>Thermomicrobiales</taxon>
        <taxon>environmental samples</taxon>
    </lineage>
</organism>
<gene>
    <name evidence="2" type="ORF">AVDCRST_MAG18-1221</name>
</gene>
<accession>A0A6J4UZR9</accession>
<protein>
    <recommendedName>
        <fullName evidence="1">DUF5808 domain-containing protein</fullName>
    </recommendedName>
</protein>
<name>A0A6J4UZR9_9BACT</name>
<dbReference type="AlphaFoldDB" id="A0A6J4UZR9"/>
<dbReference type="Pfam" id="PF19124">
    <property type="entry name" value="DUF5808"/>
    <property type="match status" value="1"/>
</dbReference>
<proteinExistence type="predicted"/>
<reference evidence="2" key="1">
    <citation type="submission" date="2020-02" db="EMBL/GenBank/DDBJ databases">
        <authorList>
            <person name="Meier V. D."/>
        </authorList>
    </citation>
    <scope>NUCLEOTIDE SEQUENCE</scope>
    <source>
        <strain evidence="2">AVDCRST_MAG18</strain>
    </source>
</reference>
<dbReference type="InterPro" id="IPR043831">
    <property type="entry name" value="DUF5808"/>
</dbReference>
<evidence type="ECO:0000313" key="2">
    <source>
        <dbReference type="EMBL" id="CAA9562703.1"/>
    </source>
</evidence>
<sequence length="99" mass="11633">MGFLKKIVQLVVLLVLVQALREQLERDPEERTWQGRVGPVPYDFRVPTLDGVLNAYWNPDSQQLFTDKVVGIGWAINFAQLWRIVNELRQQYREMAAYQ</sequence>
<feature type="domain" description="DUF5808" evidence="1">
    <location>
        <begin position="59"/>
        <end position="82"/>
    </location>
</feature>
<dbReference type="EMBL" id="CADCWN010000095">
    <property type="protein sequence ID" value="CAA9562703.1"/>
    <property type="molecule type" value="Genomic_DNA"/>
</dbReference>
<evidence type="ECO:0000259" key="1">
    <source>
        <dbReference type="Pfam" id="PF19124"/>
    </source>
</evidence>